<dbReference type="GO" id="GO:0005829">
    <property type="term" value="C:cytosol"/>
    <property type="evidence" value="ECO:0007669"/>
    <property type="project" value="TreeGrafter"/>
</dbReference>
<dbReference type="RefSeq" id="XP_001833597.1">
    <property type="nucleotide sequence ID" value="XM_001833545.1"/>
</dbReference>
<dbReference type="Gene3D" id="1.25.40.720">
    <property type="entry name" value="Telomere length regulation protein 2, C-terminal domain"/>
    <property type="match status" value="1"/>
</dbReference>
<evidence type="ECO:0000313" key="4">
    <source>
        <dbReference type="EMBL" id="EAU88142.1"/>
    </source>
</evidence>
<feature type="region of interest" description="Disordered" evidence="2">
    <location>
        <begin position="533"/>
        <end position="558"/>
    </location>
</feature>
<dbReference type="PANTHER" id="PTHR15830:SF10">
    <property type="entry name" value="TELOMERE LENGTH REGULATION PROTEIN TEL2 HOMOLOG"/>
    <property type="match status" value="1"/>
</dbReference>
<feature type="domain" description="Telomere length regulation protein conserved" evidence="3">
    <location>
        <begin position="581"/>
        <end position="701"/>
    </location>
</feature>
<dbReference type="STRING" id="240176.A8NGT9"/>
<name>A8NGT9_COPC7</name>
<reference evidence="4 5" key="1">
    <citation type="journal article" date="2010" name="Proc. Natl. Acad. Sci. U.S.A.">
        <title>Insights into evolution of multicellular fungi from the assembled chromosomes of the mushroom Coprinopsis cinerea (Coprinus cinereus).</title>
        <authorList>
            <person name="Stajich J.E."/>
            <person name="Wilke S.K."/>
            <person name="Ahren D."/>
            <person name="Au C.H."/>
            <person name="Birren B.W."/>
            <person name="Borodovsky M."/>
            <person name="Burns C."/>
            <person name="Canback B."/>
            <person name="Casselton L.A."/>
            <person name="Cheng C.K."/>
            <person name="Deng J."/>
            <person name="Dietrich F.S."/>
            <person name="Fargo D.C."/>
            <person name="Farman M.L."/>
            <person name="Gathman A.C."/>
            <person name="Goldberg J."/>
            <person name="Guigo R."/>
            <person name="Hoegger P.J."/>
            <person name="Hooker J.B."/>
            <person name="Huggins A."/>
            <person name="James T.Y."/>
            <person name="Kamada T."/>
            <person name="Kilaru S."/>
            <person name="Kodira C."/>
            <person name="Kues U."/>
            <person name="Kupfer D."/>
            <person name="Kwan H.S."/>
            <person name="Lomsadze A."/>
            <person name="Li W."/>
            <person name="Lilly W.W."/>
            <person name="Ma L.J."/>
            <person name="Mackey A.J."/>
            <person name="Manning G."/>
            <person name="Martin F."/>
            <person name="Muraguchi H."/>
            <person name="Natvig D.O."/>
            <person name="Palmerini H."/>
            <person name="Ramesh M.A."/>
            <person name="Rehmeyer C.J."/>
            <person name="Roe B.A."/>
            <person name="Shenoy N."/>
            <person name="Stanke M."/>
            <person name="Ter-Hovhannisyan V."/>
            <person name="Tunlid A."/>
            <person name="Velagapudi R."/>
            <person name="Vision T.J."/>
            <person name="Zeng Q."/>
            <person name="Zolan M.E."/>
            <person name="Pukkila P.J."/>
        </authorList>
    </citation>
    <scope>NUCLEOTIDE SEQUENCE [LARGE SCALE GENOMIC DNA]</scope>
    <source>
        <strain evidence="5">Okayama-7 / 130 / ATCC MYA-4618 / FGSC 9003</strain>
    </source>
</reference>
<comment type="similarity">
    <text evidence="1">Belongs to the TEL2 family.</text>
</comment>
<evidence type="ECO:0000259" key="3">
    <source>
        <dbReference type="Pfam" id="PF10193"/>
    </source>
</evidence>
<dbReference type="AlphaFoldDB" id="A8NGT9"/>
<dbReference type="VEuPathDB" id="FungiDB:CC1G_03814"/>
<dbReference type="InterPro" id="IPR038528">
    <property type="entry name" value="TEL2_C_sf"/>
</dbReference>
<dbReference type="KEGG" id="cci:CC1G_03814"/>
<organism evidence="4 5">
    <name type="scientific">Coprinopsis cinerea (strain Okayama-7 / 130 / ATCC MYA-4618 / FGSC 9003)</name>
    <name type="common">Inky cap fungus</name>
    <name type="synonym">Hormographiella aspergillata</name>
    <dbReference type="NCBI Taxonomy" id="240176"/>
    <lineage>
        <taxon>Eukaryota</taxon>
        <taxon>Fungi</taxon>
        <taxon>Dikarya</taxon>
        <taxon>Basidiomycota</taxon>
        <taxon>Agaricomycotina</taxon>
        <taxon>Agaricomycetes</taxon>
        <taxon>Agaricomycetidae</taxon>
        <taxon>Agaricales</taxon>
        <taxon>Agaricineae</taxon>
        <taxon>Psathyrellaceae</taxon>
        <taxon>Coprinopsis</taxon>
    </lineage>
</organism>
<keyword evidence="5" id="KW-1185">Reference proteome</keyword>
<evidence type="ECO:0000256" key="2">
    <source>
        <dbReference type="SAM" id="MobiDB-lite"/>
    </source>
</evidence>
<dbReference type="eggNOG" id="KOG4346">
    <property type="taxonomic scope" value="Eukaryota"/>
</dbReference>
<dbReference type="OrthoDB" id="10254187at2759"/>
<evidence type="ECO:0000313" key="5">
    <source>
        <dbReference type="Proteomes" id="UP000001861"/>
    </source>
</evidence>
<dbReference type="Proteomes" id="UP000001861">
    <property type="component" value="Unassembled WGS sequence"/>
</dbReference>
<sequence>MTSDEIQDLLNRLQAPIDDVDALLGYLTAPLESIGLLPPLFKQFNVQPLPPSSFKVSKHLVRFQRLILQHVFPTWDSALKRKKAIVLAEQYFCPDLFCNALPVSGEVALIAHSTLLSSPLSLHAIGLLERLANEYPLDRLYDTIFIQNQQPSQEKELAWNDCVRNLVMVPSKVANAIGLDGTIPSPLENGTYFNRMGVRLEKLIARLSREKKGRQASIQALSYLLNKLVNVGLFPSSPPISRTQPSFFQATLATIRSKVHSEGEKAYFEYWNELLDSLPSSLSLQSILVSLFASLEGIHPPMGNSPVQRGKIREEAILLSKLLGIVRPAKQELWEISTSLILSRNWSLAHARIFVCWVSAAALGGPLDVETLDVFMQAVLGLWSSTEHVKHSLLSQHQYASTLLLLSASYFLPNSPPINALTFSSLFIDGITKYLSHQDTAIRHCGMLVAEETARMCNKKLDFGGWEGDDAGRPWARSLRELIRARDVDAELDVPEEALVEDVEVEELTTAAAAQSLADQEVHVDSDQVNFATPVGYDSDDSLTGYASDASSESSSPDLEELAEIEKDPTLNIGKKKVARPVYLKQLGDMLRGGVKQSSPDDPQEVDRLEMGLNCAEELIRKKASYGTELAENAVNLVYALLSLNDNYDLPGFSSKRQGAMNALVACAPRQAAPSLIEEFFKNQYSADQRYVALNALAMGARELASLPIPESTAPAARVEFPSKMLPPSMHRRYIAASQADRELVPLLMDTISRSAIEQQRQSDAANREPTIVREKALRIKKAAPISEATKRDRLGLAISPPKKTTFTQVAAEFFIAPLVNRFWLFLREEQTREQRTAHLEGRSKYRGAGTGLILNPLILSHFLRTLGILVNASQNAPEWLAIIAPDTLELAVSLGTRPISASETEDDEEEGTKEEKEASVISSALELSLVILDGCLIVDDGRTLGLEHTTLLLGVQEWAGKIFESLEQGLKISGGGGMQEARIRSTTAGVLLKVDEIISRWKRSMLDWR</sequence>
<dbReference type="PANTHER" id="PTHR15830">
    <property type="entry name" value="TELOMERE LENGTH REGULATION PROTEIN TEL2 FAMILY MEMBER"/>
    <property type="match status" value="1"/>
</dbReference>
<dbReference type="GeneID" id="6010095"/>
<evidence type="ECO:0000256" key="1">
    <source>
        <dbReference type="ARBA" id="ARBA00006133"/>
    </source>
</evidence>
<dbReference type="InParanoid" id="A8NGT9"/>
<dbReference type="Pfam" id="PF10193">
    <property type="entry name" value="Telomere_reg-2"/>
    <property type="match status" value="1"/>
</dbReference>
<proteinExistence type="inferred from homology"/>
<dbReference type="GO" id="GO:0042162">
    <property type="term" value="F:telomeric DNA binding"/>
    <property type="evidence" value="ECO:0007669"/>
    <property type="project" value="TreeGrafter"/>
</dbReference>
<feature type="compositionally biased region" description="Low complexity" evidence="2">
    <location>
        <begin position="547"/>
        <end position="557"/>
    </location>
</feature>
<dbReference type="InterPro" id="IPR051970">
    <property type="entry name" value="TEL2_Regulation"/>
</dbReference>
<dbReference type="OMA" id="WSSSEHI"/>
<dbReference type="EMBL" id="AACS02000002">
    <property type="protein sequence ID" value="EAU88142.1"/>
    <property type="molecule type" value="Genomic_DNA"/>
</dbReference>
<dbReference type="FunCoup" id="A8NGT9">
    <property type="interactions" value="23"/>
</dbReference>
<gene>
    <name evidence="4" type="ORF">CC1G_03814</name>
</gene>
<protein>
    <submittedName>
        <fullName evidence="4">Telomeric DNA binding protein</fullName>
    </submittedName>
</protein>
<dbReference type="InterPro" id="IPR019337">
    <property type="entry name" value="Telomere_length_regulation_dom"/>
</dbReference>
<dbReference type="GO" id="GO:0051083">
    <property type="term" value="P:'de novo' cotranslational protein folding"/>
    <property type="evidence" value="ECO:0007669"/>
    <property type="project" value="TreeGrafter"/>
</dbReference>
<accession>A8NGT9</accession>
<comment type="caution">
    <text evidence="4">The sequence shown here is derived from an EMBL/GenBank/DDBJ whole genome shotgun (WGS) entry which is preliminary data.</text>
</comment>
<dbReference type="GO" id="GO:0051879">
    <property type="term" value="F:Hsp90 protein binding"/>
    <property type="evidence" value="ECO:0007669"/>
    <property type="project" value="TreeGrafter"/>
</dbReference>